<feature type="non-terminal residue" evidence="5">
    <location>
        <position position="1"/>
    </location>
</feature>
<dbReference type="InterPro" id="IPR029058">
    <property type="entry name" value="AB_hydrolase_fold"/>
</dbReference>
<dbReference type="SUPFAM" id="SSF53474">
    <property type="entry name" value="alpha/beta-Hydrolases"/>
    <property type="match status" value="1"/>
</dbReference>
<dbReference type="GO" id="GO:0016020">
    <property type="term" value="C:membrane"/>
    <property type="evidence" value="ECO:0007669"/>
    <property type="project" value="TreeGrafter"/>
</dbReference>
<keyword evidence="6" id="KW-1185">Reference proteome</keyword>
<name>A0A836FCM2_9HYME</name>
<dbReference type="InterPro" id="IPR000073">
    <property type="entry name" value="AB_hydrolase_1"/>
</dbReference>
<comment type="caution">
    <text evidence="5">The sequence shown here is derived from an EMBL/GenBank/DDBJ whole genome shotgun (WGS) entry which is preliminary data.</text>
</comment>
<protein>
    <submittedName>
        <fullName evidence="5">KRAK hydrolase</fullName>
    </submittedName>
</protein>
<sequence length="379" mass="43876">MIRGGTKWRVMFMFTLIAQLFPYRHTYKQPVRRAFASGVPFKLSDSNYSSRAIIVLVKPYSKSTQHEVKEIEIPVPWGKVDGIYNFFPASMIHIINKNFILGKLWGSQNKQPILALHGWQDNAASFDNIAPLIMKNTPVLAIDLPGHGLSSWLPPGFMYNELIYFLLVKRIKRYFGWEKIKVMAHSLSAMTIYWYAATFPTELEYVIALDFFKFVSISTDTHTPIFRNAVDAFFKLEEGYIQSSYTQSEIMKKISTGTYMINLDESSTKILMTRGVTQKEDGMYIINRDPRMRVIPIHSMFSSEQVEEYAKFITCPYLIIKGDINFYGEDQELFYKTLEIMRATNDTVQFEILSATHHLHLTHPKDTAAIINPFLEKYD</sequence>
<evidence type="ECO:0000256" key="2">
    <source>
        <dbReference type="ARBA" id="ARBA00022801"/>
    </source>
</evidence>
<dbReference type="Pfam" id="PF00561">
    <property type="entry name" value="Abhydrolase_1"/>
    <property type="match status" value="1"/>
</dbReference>
<dbReference type="PANTHER" id="PTHR43798:SF14">
    <property type="entry name" value="SERINE HYDROLASE-LIKE PROTEIN DDB_G0286239"/>
    <property type="match status" value="1"/>
</dbReference>
<feature type="chain" id="PRO_5033045859" evidence="3">
    <location>
        <begin position="29"/>
        <end position="379"/>
    </location>
</feature>
<dbReference type="EMBL" id="JAANIC010002457">
    <property type="protein sequence ID" value="KAG5344799.1"/>
    <property type="molecule type" value="Genomic_DNA"/>
</dbReference>
<evidence type="ECO:0000313" key="6">
    <source>
        <dbReference type="Proteomes" id="UP000669903"/>
    </source>
</evidence>
<accession>A0A836FCM2</accession>
<organism evidence="5 6">
    <name type="scientific">Acromyrmex charruanus</name>
    <dbReference type="NCBI Taxonomy" id="2715315"/>
    <lineage>
        <taxon>Eukaryota</taxon>
        <taxon>Metazoa</taxon>
        <taxon>Ecdysozoa</taxon>
        <taxon>Arthropoda</taxon>
        <taxon>Hexapoda</taxon>
        <taxon>Insecta</taxon>
        <taxon>Pterygota</taxon>
        <taxon>Neoptera</taxon>
        <taxon>Endopterygota</taxon>
        <taxon>Hymenoptera</taxon>
        <taxon>Apocrita</taxon>
        <taxon>Aculeata</taxon>
        <taxon>Formicoidea</taxon>
        <taxon>Formicidae</taxon>
        <taxon>Myrmicinae</taxon>
        <taxon>Acromyrmex</taxon>
    </lineage>
</organism>
<comment type="similarity">
    <text evidence="1">Belongs to the AB hydrolase superfamily.</text>
</comment>
<feature type="non-terminal residue" evidence="5">
    <location>
        <position position="379"/>
    </location>
</feature>
<proteinExistence type="inferred from homology"/>
<feature type="domain" description="AB hydrolase-1" evidence="4">
    <location>
        <begin position="112"/>
        <end position="207"/>
    </location>
</feature>
<dbReference type="Proteomes" id="UP000669903">
    <property type="component" value="Unassembled WGS sequence"/>
</dbReference>
<dbReference type="InterPro" id="IPR050266">
    <property type="entry name" value="AB_hydrolase_sf"/>
</dbReference>
<dbReference type="AlphaFoldDB" id="A0A836FCM2"/>
<evidence type="ECO:0000256" key="1">
    <source>
        <dbReference type="ARBA" id="ARBA00008645"/>
    </source>
</evidence>
<dbReference type="PANTHER" id="PTHR43798">
    <property type="entry name" value="MONOACYLGLYCEROL LIPASE"/>
    <property type="match status" value="1"/>
</dbReference>
<evidence type="ECO:0000259" key="4">
    <source>
        <dbReference type="Pfam" id="PF00561"/>
    </source>
</evidence>
<gene>
    <name evidence="5" type="primary">Kraken_0</name>
    <name evidence="5" type="ORF">G6Z76_0012996</name>
</gene>
<keyword evidence="2 5" id="KW-0378">Hydrolase</keyword>
<reference evidence="5" key="1">
    <citation type="submission" date="2020-03" db="EMBL/GenBank/DDBJ databases">
        <title>Relaxed selection underlies rapid genomic changes in the transitions from sociality to social parasitism in ants.</title>
        <authorList>
            <person name="Bi X."/>
        </authorList>
    </citation>
    <scope>NUCLEOTIDE SEQUENCE</scope>
    <source>
        <strain evidence="5">BGI-DK2014a</strain>
        <tissue evidence="5">Whole body</tissue>
    </source>
</reference>
<evidence type="ECO:0000256" key="3">
    <source>
        <dbReference type="SAM" id="SignalP"/>
    </source>
</evidence>
<evidence type="ECO:0000313" key="5">
    <source>
        <dbReference type="EMBL" id="KAG5344799.1"/>
    </source>
</evidence>
<keyword evidence="3" id="KW-0732">Signal</keyword>
<feature type="signal peptide" evidence="3">
    <location>
        <begin position="1"/>
        <end position="28"/>
    </location>
</feature>
<dbReference type="GO" id="GO:0016787">
    <property type="term" value="F:hydrolase activity"/>
    <property type="evidence" value="ECO:0007669"/>
    <property type="project" value="UniProtKB-KW"/>
</dbReference>
<dbReference type="Gene3D" id="3.40.50.1820">
    <property type="entry name" value="alpha/beta hydrolase"/>
    <property type="match status" value="1"/>
</dbReference>